<gene>
    <name evidence="2" type="ORF">LCGC14_1547600</name>
</gene>
<protein>
    <submittedName>
        <fullName evidence="2">Uncharacterized protein</fullName>
    </submittedName>
</protein>
<keyword evidence="1" id="KW-0175">Coiled coil</keyword>
<organism evidence="2">
    <name type="scientific">marine sediment metagenome</name>
    <dbReference type="NCBI Taxonomy" id="412755"/>
    <lineage>
        <taxon>unclassified sequences</taxon>
        <taxon>metagenomes</taxon>
        <taxon>ecological metagenomes</taxon>
    </lineage>
</organism>
<comment type="caution">
    <text evidence="2">The sequence shown here is derived from an EMBL/GenBank/DDBJ whole genome shotgun (WGS) entry which is preliminary data.</text>
</comment>
<evidence type="ECO:0000313" key="2">
    <source>
        <dbReference type="EMBL" id="KKM59861.1"/>
    </source>
</evidence>
<evidence type="ECO:0000256" key="1">
    <source>
        <dbReference type="SAM" id="Coils"/>
    </source>
</evidence>
<dbReference type="EMBL" id="LAZR01011785">
    <property type="protein sequence ID" value="KKM59861.1"/>
    <property type="molecule type" value="Genomic_DNA"/>
</dbReference>
<feature type="non-terminal residue" evidence="2">
    <location>
        <position position="1"/>
    </location>
</feature>
<reference evidence="2" key="1">
    <citation type="journal article" date="2015" name="Nature">
        <title>Complex archaea that bridge the gap between prokaryotes and eukaryotes.</title>
        <authorList>
            <person name="Spang A."/>
            <person name="Saw J.H."/>
            <person name="Jorgensen S.L."/>
            <person name="Zaremba-Niedzwiedzka K."/>
            <person name="Martijn J."/>
            <person name="Lind A.E."/>
            <person name="van Eijk R."/>
            <person name="Schleper C."/>
            <person name="Guy L."/>
            <person name="Ettema T.J."/>
        </authorList>
    </citation>
    <scope>NUCLEOTIDE SEQUENCE</scope>
</reference>
<feature type="coiled-coil region" evidence="1">
    <location>
        <begin position="59"/>
        <end position="86"/>
    </location>
</feature>
<dbReference type="AlphaFoldDB" id="A0A0F9JC76"/>
<accession>A0A0F9JC76</accession>
<name>A0A0F9JC76_9ZZZZ</name>
<proteinExistence type="predicted"/>
<sequence>IRKGDIVLIPGWMAHKLSAKVVRIISYVHGSTGFVCSFKTVDVLLSERNERIAKINSSINGYKDKIDESNKKIENLITRYQSVIDNLCNKHTNI</sequence>